<dbReference type="InterPro" id="IPR042070">
    <property type="entry name" value="PucR_C-HTH_sf"/>
</dbReference>
<protein>
    <submittedName>
        <fullName evidence="5">PucR-like helix-turn-helix protein</fullName>
    </submittedName>
</protein>
<dbReference type="PANTHER" id="PTHR33744:SF1">
    <property type="entry name" value="DNA-BINDING TRANSCRIPTIONAL ACTIVATOR ADER"/>
    <property type="match status" value="1"/>
</dbReference>
<name>A0A4R7ZIX3_9ACTN</name>
<dbReference type="InterPro" id="IPR025736">
    <property type="entry name" value="PucR_C-HTH_dom"/>
</dbReference>
<dbReference type="Pfam" id="PF13556">
    <property type="entry name" value="HTH_30"/>
    <property type="match status" value="1"/>
</dbReference>
<dbReference type="Gene3D" id="1.10.10.2840">
    <property type="entry name" value="PucR C-terminal helix-turn-helix domain"/>
    <property type="match status" value="1"/>
</dbReference>
<gene>
    <name evidence="5" type="ORF">EV650_4264</name>
</gene>
<feature type="domain" description="PucR C-terminal helix-turn-helix" evidence="2">
    <location>
        <begin position="321"/>
        <end position="378"/>
    </location>
</feature>
<evidence type="ECO:0000313" key="6">
    <source>
        <dbReference type="Proteomes" id="UP000295447"/>
    </source>
</evidence>
<sequence>MQARDELSALGYQVLERLDAVVDAMSRRVYSELAFYSEGDVSAVDLRRSIHDNLVPVLRSLSASVPLDLGPARATGRERAEQDAPLPEVLRAFRIGFELLWQDLVETARSTGIASDQSLVDAATTVWRLAGECTDALAIAYRASSTELAVQLEHRRLALLDALFHGAVTDTTSLWEIGEAIGVPLSGRFLVVLTPSAQDLETRLRTHGVHSAWRWQPDALTGLLSLTPGLTESAVLADLERGATTDIGVSGLFQHLRDTPRAVHQARIALTTLTHRSGFAVQYDDSPLASLVSAAPAEASRISTEVLGGLLALGVHERSVLIRTLRTWCAEAGSTGRTAEQLHCHANTIRYRLRRIEALTERSLRDPQHVAELVAALSALRVSPEIRES</sequence>
<evidence type="ECO:0000259" key="3">
    <source>
        <dbReference type="Pfam" id="PF14361"/>
    </source>
</evidence>
<dbReference type="Pfam" id="PF14361">
    <property type="entry name" value="RsbRD_N"/>
    <property type="match status" value="1"/>
</dbReference>
<dbReference type="EMBL" id="SODF01000002">
    <property type="protein sequence ID" value="TDW17689.1"/>
    <property type="molecule type" value="Genomic_DNA"/>
</dbReference>
<dbReference type="InterPro" id="IPR025751">
    <property type="entry name" value="RsbRD_N_dom"/>
</dbReference>
<organism evidence="5 6">
    <name type="scientific">Kribbella kalugense</name>
    <dbReference type="NCBI Taxonomy" id="2512221"/>
    <lineage>
        <taxon>Bacteria</taxon>
        <taxon>Bacillati</taxon>
        <taxon>Actinomycetota</taxon>
        <taxon>Actinomycetes</taxon>
        <taxon>Propionibacteriales</taxon>
        <taxon>Kribbellaceae</taxon>
        <taxon>Kribbella</taxon>
    </lineage>
</organism>
<dbReference type="Pfam" id="PF17853">
    <property type="entry name" value="GGDEF_2"/>
    <property type="match status" value="1"/>
</dbReference>
<dbReference type="Proteomes" id="UP000295447">
    <property type="component" value="Unassembled WGS sequence"/>
</dbReference>
<dbReference type="AlphaFoldDB" id="A0A4R7ZIX3"/>
<dbReference type="OrthoDB" id="3190266at2"/>
<dbReference type="RefSeq" id="WP_134120770.1">
    <property type="nucleotide sequence ID" value="NZ_SODF01000002.1"/>
</dbReference>
<evidence type="ECO:0000259" key="2">
    <source>
        <dbReference type="Pfam" id="PF13556"/>
    </source>
</evidence>
<reference evidence="5 6" key="1">
    <citation type="submission" date="2019-03" db="EMBL/GenBank/DDBJ databases">
        <title>Genomic Encyclopedia of Type Strains, Phase III (KMG-III): the genomes of soil and plant-associated and newly described type strains.</title>
        <authorList>
            <person name="Whitman W."/>
        </authorList>
    </citation>
    <scope>NUCLEOTIDE SEQUENCE [LARGE SCALE GENOMIC DNA]</scope>
    <source>
        <strain evidence="5 6">VKM Ac-2570</strain>
    </source>
</reference>
<comment type="caution">
    <text evidence="5">The sequence shown here is derived from an EMBL/GenBank/DDBJ whole genome shotgun (WGS) entry which is preliminary data.</text>
</comment>
<dbReference type="PANTHER" id="PTHR33744">
    <property type="entry name" value="CARBOHYDRATE DIACID REGULATOR"/>
    <property type="match status" value="1"/>
</dbReference>
<dbReference type="InterPro" id="IPR051448">
    <property type="entry name" value="CdaR-like_regulators"/>
</dbReference>
<feature type="domain" description="RsbT co-antagonist protein RsbRD N-terminal" evidence="3">
    <location>
        <begin position="19"/>
        <end position="156"/>
    </location>
</feature>
<comment type="similarity">
    <text evidence="1">Belongs to the CdaR family.</text>
</comment>
<accession>A0A4R7ZIX3</accession>
<evidence type="ECO:0000313" key="5">
    <source>
        <dbReference type="EMBL" id="TDW17689.1"/>
    </source>
</evidence>
<evidence type="ECO:0000256" key="1">
    <source>
        <dbReference type="ARBA" id="ARBA00006754"/>
    </source>
</evidence>
<evidence type="ECO:0000259" key="4">
    <source>
        <dbReference type="Pfam" id="PF17853"/>
    </source>
</evidence>
<keyword evidence="6" id="KW-1185">Reference proteome</keyword>
<dbReference type="InterPro" id="IPR041522">
    <property type="entry name" value="CdaR_GGDEF"/>
</dbReference>
<feature type="domain" description="CdaR GGDEF-like" evidence="4">
    <location>
        <begin position="170"/>
        <end position="271"/>
    </location>
</feature>
<proteinExistence type="inferred from homology"/>